<keyword evidence="9 13" id="KW-0350">Heme biosynthesis</keyword>
<dbReference type="CDD" id="cd13957">
    <property type="entry name" value="PT_UbiA_Cox10"/>
    <property type="match status" value="1"/>
</dbReference>
<dbReference type="GO" id="GO:0005886">
    <property type="term" value="C:plasma membrane"/>
    <property type="evidence" value="ECO:0007669"/>
    <property type="project" value="UniProtKB-SubCell"/>
</dbReference>
<evidence type="ECO:0000256" key="2">
    <source>
        <dbReference type="ARBA" id="ARBA00004651"/>
    </source>
</evidence>
<gene>
    <name evidence="14" type="primary">cyoE</name>
    <name evidence="13" type="synonym">ctaB</name>
</gene>
<feature type="transmembrane region" description="Helical" evidence="13">
    <location>
        <begin position="153"/>
        <end position="176"/>
    </location>
</feature>
<comment type="function">
    <text evidence="1 13">Converts heme B (protoheme IX) to heme O by substitution of the vinyl group on carbon 2 of heme B porphyrin ring with a hydroxyethyl farnesyl side group.</text>
</comment>
<evidence type="ECO:0000256" key="4">
    <source>
        <dbReference type="ARBA" id="ARBA00010223"/>
    </source>
</evidence>
<evidence type="ECO:0000313" key="14">
    <source>
        <dbReference type="EMBL" id="AIE95271.1"/>
    </source>
</evidence>
<evidence type="ECO:0000256" key="1">
    <source>
        <dbReference type="ARBA" id="ARBA00004019"/>
    </source>
</evidence>
<dbReference type="InterPro" id="IPR044878">
    <property type="entry name" value="UbiA_sf"/>
</dbReference>
<feature type="transmembrane region" description="Helical" evidence="13">
    <location>
        <begin position="223"/>
        <end position="244"/>
    </location>
</feature>
<keyword evidence="8 13" id="KW-1133">Transmembrane helix</keyword>
<dbReference type="Pfam" id="PF01040">
    <property type="entry name" value="UbiA"/>
    <property type="match status" value="1"/>
</dbReference>
<dbReference type="InterPro" id="IPR006369">
    <property type="entry name" value="Protohaem_IX_farnesylTrfase"/>
</dbReference>
<dbReference type="EMBL" id="KF900445">
    <property type="protein sequence ID" value="AIE95271.1"/>
    <property type="molecule type" value="Genomic_DNA"/>
</dbReference>
<dbReference type="PROSITE" id="PS00943">
    <property type="entry name" value="UBIA"/>
    <property type="match status" value="1"/>
</dbReference>
<keyword evidence="10 13" id="KW-0472">Membrane</keyword>
<dbReference type="GO" id="GO:0008495">
    <property type="term" value="F:protoheme IX farnesyltransferase activity"/>
    <property type="evidence" value="ECO:0007669"/>
    <property type="project" value="UniProtKB-UniRule"/>
</dbReference>
<evidence type="ECO:0000256" key="8">
    <source>
        <dbReference type="ARBA" id="ARBA00022989"/>
    </source>
</evidence>
<comment type="similarity">
    <text evidence="13">Belongs to the UbiA prenyltransferase family. Protoheme IX farnesyltransferase subfamily.</text>
</comment>
<dbReference type="UniPathway" id="UPA00834">
    <property type="reaction ID" value="UER00712"/>
</dbReference>
<dbReference type="EC" id="2.5.1.141" evidence="13"/>
<feature type="transmembrane region" description="Helical" evidence="13">
    <location>
        <begin position="250"/>
        <end position="270"/>
    </location>
</feature>
<keyword evidence="7 13" id="KW-0812">Transmembrane</keyword>
<keyword evidence="6 13" id="KW-0808">Transferase</keyword>
<feature type="transmembrane region" description="Helical" evidence="13">
    <location>
        <begin position="99"/>
        <end position="122"/>
    </location>
</feature>
<feature type="transmembrane region" description="Helical" evidence="13">
    <location>
        <begin position="59"/>
        <end position="78"/>
    </location>
</feature>
<evidence type="ECO:0000256" key="11">
    <source>
        <dbReference type="ARBA" id="ARBA00040810"/>
    </source>
</evidence>
<comment type="pathway">
    <text evidence="3 13">Porphyrin-containing compound metabolism; heme O biosynthesis; heme O from protoheme: step 1/1.</text>
</comment>
<proteinExistence type="inferred from homology"/>
<feature type="transmembrane region" description="Helical" evidence="13">
    <location>
        <begin position="182"/>
        <end position="202"/>
    </location>
</feature>
<dbReference type="AlphaFoldDB" id="A0A075G0F3"/>
<dbReference type="HAMAP" id="MF_00154">
    <property type="entry name" value="CyoE_CtaB"/>
    <property type="match status" value="1"/>
</dbReference>
<evidence type="ECO:0000256" key="9">
    <source>
        <dbReference type="ARBA" id="ARBA00023133"/>
    </source>
</evidence>
<evidence type="ECO:0000256" key="6">
    <source>
        <dbReference type="ARBA" id="ARBA00022679"/>
    </source>
</evidence>
<dbReference type="PANTHER" id="PTHR43448">
    <property type="entry name" value="PROTOHEME IX FARNESYLTRANSFERASE, MITOCHONDRIAL"/>
    <property type="match status" value="1"/>
</dbReference>
<comment type="similarity">
    <text evidence="4">In the C-terminal section; belongs to the UbiA prenyltransferase family. Protoheme IX farnesyltransferase subfamily.</text>
</comment>
<dbReference type="InterPro" id="IPR000537">
    <property type="entry name" value="UbiA_prenyltransferase"/>
</dbReference>
<dbReference type="Gene3D" id="1.10.357.140">
    <property type="entry name" value="UbiA prenyltransferase"/>
    <property type="match status" value="1"/>
</dbReference>
<evidence type="ECO:0000256" key="3">
    <source>
        <dbReference type="ARBA" id="ARBA00004919"/>
    </source>
</evidence>
<name>A0A075G0F3_9EURY</name>
<dbReference type="InterPro" id="IPR030470">
    <property type="entry name" value="UbiA_prenylTrfase_CS"/>
</dbReference>
<evidence type="ECO:0000256" key="10">
    <source>
        <dbReference type="ARBA" id="ARBA00023136"/>
    </source>
</evidence>
<feature type="transmembrane region" description="Helical" evidence="13">
    <location>
        <begin position="128"/>
        <end position="146"/>
    </location>
</feature>
<evidence type="ECO:0000256" key="5">
    <source>
        <dbReference type="ARBA" id="ARBA00022475"/>
    </source>
</evidence>
<dbReference type="NCBIfam" id="TIGR01473">
    <property type="entry name" value="cyoE_ctaB"/>
    <property type="match status" value="1"/>
</dbReference>
<evidence type="ECO:0000256" key="7">
    <source>
        <dbReference type="ARBA" id="ARBA00022692"/>
    </source>
</evidence>
<keyword evidence="5 13" id="KW-1003">Cell membrane</keyword>
<dbReference type="Gene3D" id="1.20.120.1780">
    <property type="entry name" value="UbiA prenyltransferase"/>
    <property type="match status" value="1"/>
</dbReference>
<dbReference type="GO" id="GO:0048034">
    <property type="term" value="P:heme O biosynthetic process"/>
    <property type="evidence" value="ECO:0007669"/>
    <property type="project" value="UniProtKB-UniRule"/>
</dbReference>
<feature type="transmembrane region" description="Helical" evidence="13">
    <location>
        <begin position="282"/>
        <end position="302"/>
    </location>
</feature>
<dbReference type="PANTHER" id="PTHR43448:SF7">
    <property type="entry name" value="4-HYDROXYBENZOATE SOLANESYLTRANSFERASE"/>
    <property type="match status" value="1"/>
</dbReference>
<organism evidence="14">
    <name type="scientific">uncultured marine group II/III euryarchaeote AD1000_61_A07</name>
    <dbReference type="NCBI Taxonomy" id="1457792"/>
    <lineage>
        <taxon>Archaea</taxon>
        <taxon>Methanobacteriati</taxon>
        <taxon>Methanobacteriota</taxon>
        <taxon>environmental samples</taxon>
    </lineage>
</organism>
<protein>
    <recommendedName>
        <fullName evidence="11 13">Protoheme IX farnesyltransferase</fullName>
        <ecNumber evidence="13">2.5.1.141</ecNumber>
    </recommendedName>
    <alternativeName>
        <fullName evidence="12 13">Heme B farnesyltransferase</fullName>
    </alternativeName>
    <alternativeName>
        <fullName evidence="13">Heme O synthase</fullName>
    </alternativeName>
</protein>
<comment type="subcellular location">
    <subcellularLocation>
        <location evidence="2 13">Cell membrane</location>
        <topology evidence="2 13">Multi-pass membrane protein</topology>
    </subcellularLocation>
</comment>
<evidence type="ECO:0000256" key="12">
    <source>
        <dbReference type="ARBA" id="ARBA00042475"/>
    </source>
</evidence>
<reference evidence="14" key="1">
    <citation type="journal article" date="2014" name="Genome Biol. Evol.">
        <title>Pangenome evidence for extensive interdomain horizontal transfer affecting lineage core and shell genes in uncultured planktonic thaumarchaeota and euryarchaeota.</title>
        <authorList>
            <person name="Deschamps P."/>
            <person name="Zivanovic Y."/>
            <person name="Moreira D."/>
            <person name="Rodriguez-Valera F."/>
            <person name="Lopez-Garcia P."/>
        </authorList>
    </citation>
    <scope>NUCLEOTIDE SEQUENCE</scope>
</reference>
<evidence type="ECO:0000256" key="13">
    <source>
        <dbReference type="HAMAP-Rule" id="MF_00154"/>
    </source>
</evidence>
<comment type="catalytic activity">
    <reaction evidence="13">
        <text>heme b + (2E,6E)-farnesyl diphosphate + H2O = Fe(II)-heme o + diphosphate</text>
        <dbReference type="Rhea" id="RHEA:28070"/>
        <dbReference type="ChEBI" id="CHEBI:15377"/>
        <dbReference type="ChEBI" id="CHEBI:33019"/>
        <dbReference type="ChEBI" id="CHEBI:60344"/>
        <dbReference type="ChEBI" id="CHEBI:60530"/>
        <dbReference type="ChEBI" id="CHEBI:175763"/>
        <dbReference type="EC" id="2.5.1.141"/>
    </reaction>
</comment>
<accession>A0A075G0F3</accession>
<dbReference type="NCBIfam" id="NF003349">
    <property type="entry name" value="PRK04375.1-2"/>
    <property type="match status" value="1"/>
</dbReference>
<comment type="miscellaneous">
    <text evidence="13">Carbon 2 of the heme B porphyrin ring is defined according to the Fischer nomenclature.</text>
</comment>
<feature type="transmembrane region" description="Helical" evidence="13">
    <location>
        <begin position="21"/>
        <end position="39"/>
    </location>
</feature>
<sequence length="303" mass="33845">MNQENEMPSLLLVYWRLLKPRVVMLLQITAVCGVVIYNLMNETVTDKDDIIRILNQSLVVLIGGTLTGGGAGTINMWYERDIDNEMDRTDKRPIPMGHISPEHALMFGISCVLLGALILWNYGSLEASIVAVLSAIFYVLIYTVWLKPRTAQNIVIGGAAGSTPPLIGWAVAGGNITETIPWLMFVIIFLWTPPHFWALSLLKVEEYRKVGLPMLPVVKGKKYTRNSIVAYAAILLLSSLVLGYQGGLGWMYMVVATVLGGYFLYLSEILRTTPTTENTMRVFRYSINYLALIFSTIVIDIYI</sequence>